<dbReference type="AlphaFoldDB" id="A0A517QPK1"/>
<keyword evidence="1" id="KW-0808">Transferase</keyword>
<protein>
    <submittedName>
        <fullName evidence="1">Putative S-adenosylmethionine-dependent methyltransferase/MSMEI_2290</fullName>
        <ecNumber evidence="1">2.1.1.-</ecNumber>
    </submittedName>
</protein>
<dbReference type="Proteomes" id="UP000315724">
    <property type="component" value="Chromosome"/>
</dbReference>
<accession>A0A517QPK1</accession>
<gene>
    <name evidence="1" type="ORF">Mal48_28060</name>
</gene>
<dbReference type="RefSeq" id="WP_145200009.1">
    <property type="nucleotide sequence ID" value="NZ_CP036267.1"/>
</dbReference>
<dbReference type="InterPro" id="IPR029063">
    <property type="entry name" value="SAM-dependent_MTases_sf"/>
</dbReference>
<dbReference type="Gene3D" id="3.40.50.150">
    <property type="entry name" value="Vaccinia Virus protein VP39"/>
    <property type="match status" value="1"/>
</dbReference>
<dbReference type="Pfam" id="PF13489">
    <property type="entry name" value="Methyltransf_23"/>
    <property type="match status" value="1"/>
</dbReference>
<dbReference type="KEGG" id="tpol:Mal48_28060"/>
<dbReference type="GO" id="GO:0008168">
    <property type="term" value="F:methyltransferase activity"/>
    <property type="evidence" value="ECO:0007669"/>
    <property type="project" value="UniProtKB-KW"/>
</dbReference>
<keyword evidence="2" id="KW-1185">Reference proteome</keyword>
<proteinExistence type="predicted"/>
<dbReference type="PANTHER" id="PTHR43861:SF6">
    <property type="entry name" value="METHYLTRANSFERASE TYPE 11"/>
    <property type="match status" value="1"/>
</dbReference>
<dbReference type="OrthoDB" id="9790457at2"/>
<dbReference type="GO" id="GO:0032259">
    <property type="term" value="P:methylation"/>
    <property type="evidence" value="ECO:0007669"/>
    <property type="project" value="UniProtKB-KW"/>
</dbReference>
<sequence length="261" mass="30509">MQGDYSEEYIHLWKNHWWWKSRHELVMRAIRKLRKKRKASDEEWRLLDIGCGGGVAFDDFSRFGSISGIEPDPHLAHAIPKWEDRIEQRFFDASYVPEEKFDLVLMLDVLEHIEQDEDALLALKKILRPNGAAIITVPALMSLWSAHDEVNHHFRRYTAANLRTLLTSTGFRVERLHYFFSWSLPLMFVRKLVARKKTNYSISVPRWPVNELFKSMTNFENFLRRFHVQSPLGSSLFALVTYEETGDGGDANDLVIGKITE</sequence>
<dbReference type="PANTHER" id="PTHR43861">
    <property type="entry name" value="TRANS-ACONITATE 2-METHYLTRANSFERASE-RELATED"/>
    <property type="match status" value="1"/>
</dbReference>
<evidence type="ECO:0000313" key="2">
    <source>
        <dbReference type="Proteomes" id="UP000315724"/>
    </source>
</evidence>
<dbReference type="EC" id="2.1.1.-" evidence="1"/>
<reference evidence="1 2" key="1">
    <citation type="submission" date="2019-02" db="EMBL/GenBank/DDBJ databases">
        <title>Deep-cultivation of Planctomycetes and their phenomic and genomic characterization uncovers novel biology.</title>
        <authorList>
            <person name="Wiegand S."/>
            <person name="Jogler M."/>
            <person name="Boedeker C."/>
            <person name="Pinto D."/>
            <person name="Vollmers J."/>
            <person name="Rivas-Marin E."/>
            <person name="Kohn T."/>
            <person name="Peeters S.H."/>
            <person name="Heuer A."/>
            <person name="Rast P."/>
            <person name="Oberbeckmann S."/>
            <person name="Bunk B."/>
            <person name="Jeske O."/>
            <person name="Meyerdierks A."/>
            <person name="Storesund J.E."/>
            <person name="Kallscheuer N."/>
            <person name="Luecker S."/>
            <person name="Lage O.M."/>
            <person name="Pohl T."/>
            <person name="Merkel B.J."/>
            <person name="Hornburger P."/>
            <person name="Mueller R.-W."/>
            <person name="Bruemmer F."/>
            <person name="Labrenz M."/>
            <person name="Spormann A.M."/>
            <person name="Op den Camp H."/>
            <person name="Overmann J."/>
            <person name="Amann R."/>
            <person name="Jetten M.S.M."/>
            <person name="Mascher T."/>
            <person name="Medema M.H."/>
            <person name="Devos D.P."/>
            <person name="Kaster A.-K."/>
            <person name="Ovreas L."/>
            <person name="Rohde M."/>
            <person name="Galperin M.Y."/>
            <person name="Jogler C."/>
        </authorList>
    </citation>
    <scope>NUCLEOTIDE SEQUENCE [LARGE SCALE GENOMIC DNA]</scope>
    <source>
        <strain evidence="1 2">Mal48</strain>
    </source>
</reference>
<dbReference type="CDD" id="cd02440">
    <property type="entry name" value="AdoMet_MTases"/>
    <property type="match status" value="1"/>
</dbReference>
<dbReference type="EMBL" id="CP036267">
    <property type="protein sequence ID" value="QDT33553.1"/>
    <property type="molecule type" value="Genomic_DNA"/>
</dbReference>
<evidence type="ECO:0000313" key="1">
    <source>
        <dbReference type="EMBL" id="QDT33553.1"/>
    </source>
</evidence>
<organism evidence="1 2">
    <name type="scientific">Thalassoglobus polymorphus</name>
    <dbReference type="NCBI Taxonomy" id="2527994"/>
    <lineage>
        <taxon>Bacteria</taxon>
        <taxon>Pseudomonadati</taxon>
        <taxon>Planctomycetota</taxon>
        <taxon>Planctomycetia</taxon>
        <taxon>Planctomycetales</taxon>
        <taxon>Planctomycetaceae</taxon>
        <taxon>Thalassoglobus</taxon>
    </lineage>
</organism>
<keyword evidence="1" id="KW-0489">Methyltransferase</keyword>
<dbReference type="SUPFAM" id="SSF53335">
    <property type="entry name" value="S-adenosyl-L-methionine-dependent methyltransferases"/>
    <property type="match status" value="1"/>
</dbReference>
<name>A0A517QPK1_9PLAN</name>